<dbReference type="EMBL" id="JBDJAW010000006">
    <property type="protein sequence ID" value="MEN3535404.1"/>
    <property type="molecule type" value="Genomic_DNA"/>
</dbReference>
<comment type="caution">
    <text evidence="2">The sequence shown here is derived from an EMBL/GenBank/DDBJ whole genome shotgun (WGS) entry which is preliminary data.</text>
</comment>
<reference evidence="2 3" key="1">
    <citation type="submission" date="2024-05" db="EMBL/GenBank/DDBJ databases">
        <title>Microbispora sp.ZYX-F-249.</title>
        <authorList>
            <person name="Xie H."/>
        </authorList>
    </citation>
    <scope>NUCLEOTIDE SEQUENCE [LARGE SCALE GENOMIC DNA]</scope>
    <source>
        <strain evidence="2 3">ZYX-F-249</strain>
    </source>
</reference>
<evidence type="ECO:0000256" key="1">
    <source>
        <dbReference type="SAM" id="MobiDB-lite"/>
    </source>
</evidence>
<protein>
    <recommendedName>
        <fullName evidence="4">WXG100 family type VII secretion target</fullName>
    </recommendedName>
</protein>
<feature type="region of interest" description="Disordered" evidence="1">
    <location>
        <begin position="1"/>
        <end position="28"/>
    </location>
</feature>
<feature type="compositionally biased region" description="Gly residues" evidence="1">
    <location>
        <begin position="126"/>
        <end position="162"/>
    </location>
</feature>
<feature type="region of interest" description="Disordered" evidence="1">
    <location>
        <begin position="325"/>
        <end position="372"/>
    </location>
</feature>
<keyword evidence="3" id="KW-1185">Reference proteome</keyword>
<feature type="compositionally biased region" description="Low complexity" evidence="1">
    <location>
        <begin position="261"/>
        <end position="271"/>
    </location>
</feature>
<feature type="compositionally biased region" description="Acidic residues" evidence="1">
    <location>
        <begin position="349"/>
        <end position="361"/>
    </location>
</feature>
<sequence>MTDTSGGATNPFAGLATTMGSGGAVDPRLTDPEFKMNYGEVAKFGNDVAGRGQVLADTSGRIKQIHLPPLTFGVIGGALNGVHSQVRNQAADAVAKGKDVLESWKAALDQAVKNAKEAEKQSSGDTGKGGPNGLTGGPKGAGLPKGLGLGGGGLPKGAGLGDGWRLPKDTPGADLDTGLKHPDLPGTGDLPGPGGNGGLPGAGGPDGGGLGGSGLDPDGLGRTSLDGLGQNGVNPLETPKLNAPGDTSLSAHNPNLPSVPTLPTTPATPGLGPAGYGPGDYPAGTRTGTGGYGAGYGPAVYGPGGGLGAGGAGRPGAMAGGIPAMPYAPMGGAGSGDQDKERERGTAVPEDESTWFGDEDVAPPVLGMQEDV</sequence>
<proteinExistence type="predicted"/>
<evidence type="ECO:0000313" key="3">
    <source>
        <dbReference type="Proteomes" id="UP001447516"/>
    </source>
</evidence>
<evidence type="ECO:0000313" key="2">
    <source>
        <dbReference type="EMBL" id="MEN3535404.1"/>
    </source>
</evidence>
<evidence type="ECO:0008006" key="4">
    <source>
        <dbReference type="Google" id="ProtNLM"/>
    </source>
</evidence>
<dbReference type="Proteomes" id="UP001447516">
    <property type="component" value="Unassembled WGS sequence"/>
</dbReference>
<feature type="compositionally biased region" description="Polar residues" evidence="1">
    <location>
        <begin position="245"/>
        <end position="258"/>
    </location>
</feature>
<gene>
    <name evidence="2" type="ORF">AAH991_09870</name>
</gene>
<organism evidence="2 3">
    <name type="scientific">Microbispora maris</name>
    <dbReference type="NCBI Taxonomy" id="3144104"/>
    <lineage>
        <taxon>Bacteria</taxon>
        <taxon>Bacillati</taxon>
        <taxon>Actinomycetota</taxon>
        <taxon>Actinomycetes</taxon>
        <taxon>Streptosporangiales</taxon>
        <taxon>Streptosporangiaceae</taxon>
        <taxon>Microbispora</taxon>
    </lineage>
</organism>
<accession>A0ABV0AJA9</accession>
<feature type="region of interest" description="Disordered" evidence="1">
    <location>
        <begin position="112"/>
        <end position="282"/>
    </location>
</feature>
<feature type="compositionally biased region" description="Gly residues" evidence="1">
    <location>
        <begin position="189"/>
        <end position="214"/>
    </location>
</feature>
<name>A0ABV0AJA9_9ACTN</name>
<dbReference type="RefSeq" id="WP_346225459.1">
    <property type="nucleotide sequence ID" value="NZ_JBDJAW010000006.1"/>
</dbReference>